<name>A0A8X7QLJ7_BRACI</name>
<dbReference type="PANTHER" id="PTHR24136:SF39">
    <property type="entry name" value="(RAPE) HYPOTHETICAL PROTEIN"/>
    <property type="match status" value="1"/>
</dbReference>
<keyword evidence="2" id="KW-0677">Repeat</keyword>
<evidence type="ECO:0000256" key="4">
    <source>
        <dbReference type="PROSITE-ProRule" id="PRU00023"/>
    </source>
</evidence>
<dbReference type="Pfam" id="PF12796">
    <property type="entry name" value="Ank_2"/>
    <property type="match status" value="1"/>
</dbReference>
<dbReference type="SUPFAM" id="SSF48403">
    <property type="entry name" value="Ankyrin repeat"/>
    <property type="match status" value="1"/>
</dbReference>
<dbReference type="GO" id="GO:0016567">
    <property type="term" value="P:protein ubiquitination"/>
    <property type="evidence" value="ECO:0007669"/>
    <property type="project" value="TreeGrafter"/>
</dbReference>
<dbReference type="Pfam" id="PF00023">
    <property type="entry name" value="Ank"/>
    <property type="match status" value="1"/>
</dbReference>
<keyword evidence="3 4" id="KW-0040">ANK repeat</keyword>
<protein>
    <submittedName>
        <fullName evidence="5">Uncharacterized protein</fullName>
    </submittedName>
</protein>
<dbReference type="Proteomes" id="UP000886595">
    <property type="component" value="Unassembled WGS sequence"/>
</dbReference>
<dbReference type="InterPro" id="IPR036770">
    <property type="entry name" value="Ankyrin_rpt-contain_sf"/>
</dbReference>
<dbReference type="OrthoDB" id="10057496at2759"/>
<dbReference type="GO" id="GO:0045732">
    <property type="term" value="P:positive regulation of protein catabolic process"/>
    <property type="evidence" value="ECO:0007669"/>
    <property type="project" value="TreeGrafter"/>
</dbReference>
<dbReference type="FunFam" id="1.25.40.20:FF:000316">
    <property type="entry name" value="BRCA1-associated RING domain protein 1"/>
    <property type="match status" value="1"/>
</dbReference>
<evidence type="ECO:0000256" key="3">
    <source>
        <dbReference type="ARBA" id="ARBA00023043"/>
    </source>
</evidence>
<evidence type="ECO:0000313" key="5">
    <source>
        <dbReference type="EMBL" id="KAG2272630.1"/>
    </source>
</evidence>
<dbReference type="InterPro" id="IPR002110">
    <property type="entry name" value="Ankyrin_rpt"/>
</dbReference>
<sequence>MAVPKEVNSFVEEDDVNALFEYNAVEYEDDPEFDLLLADFAAAAKSGDVVALATAIDDMFGLVDEPLEDNNSALHLACLYGHLPCVELLIERDADMEVKAIDDAIPLHDACAGAGYLDIVQFLLSRASSPEVAKRMIETTDARGETPLHNAARGHCDDVISFLLSSGASPTVKNVNGKTPGDLAGIDSDARRILEAAVSNSRIF</sequence>
<evidence type="ECO:0000256" key="2">
    <source>
        <dbReference type="ARBA" id="ARBA00022737"/>
    </source>
</evidence>
<dbReference type="PANTHER" id="PTHR24136">
    <property type="entry name" value="SOWAH (DROSOPHILA) HOMOLOG"/>
    <property type="match status" value="1"/>
</dbReference>
<feature type="repeat" description="ANK" evidence="4">
    <location>
        <begin position="143"/>
        <end position="175"/>
    </location>
</feature>
<dbReference type="EMBL" id="JAAMPC010000013">
    <property type="protein sequence ID" value="KAG2272630.1"/>
    <property type="molecule type" value="Genomic_DNA"/>
</dbReference>
<evidence type="ECO:0000256" key="1">
    <source>
        <dbReference type="ARBA" id="ARBA00005949"/>
    </source>
</evidence>
<proteinExistence type="inferred from homology"/>
<dbReference type="Gene3D" id="1.25.40.20">
    <property type="entry name" value="Ankyrin repeat-containing domain"/>
    <property type="match status" value="1"/>
</dbReference>
<gene>
    <name evidence="5" type="ORF">Bca52824_067185</name>
</gene>
<organism evidence="5 6">
    <name type="scientific">Brassica carinata</name>
    <name type="common">Ethiopian mustard</name>
    <name type="synonym">Abyssinian cabbage</name>
    <dbReference type="NCBI Taxonomy" id="52824"/>
    <lineage>
        <taxon>Eukaryota</taxon>
        <taxon>Viridiplantae</taxon>
        <taxon>Streptophyta</taxon>
        <taxon>Embryophyta</taxon>
        <taxon>Tracheophyta</taxon>
        <taxon>Spermatophyta</taxon>
        <taxon>Magnoliopsida</taxon>
        <taxon>eudicotyledons</taxon>
        <taxon>Gunneridae</taxon>
        <taxon>Pentapetalae</taxon>
        <taxon>rosids</taxon>
        <taxon>malvids</taxon>
        <taxon>Brassicales</taxon>
        <taxon>Brassicaceae</taxon>
        <taxon>Brassiceae</taxon>
        <taxon>Brassica</taxon>
    </lineage>
</organism>
<comment type="caution">
    <text evidence="5">The sequence shown here is derived from an EMBL/GenBank/DDBJ whole genome shotgun (WGS) entry which is preliminary data.</text>
</comment>
<evidence type="ECO:0000313" key="6">
    <source>
        <dbReference type="Proteomes" id="UP000886595"/>
    </source>
</evidence>
<dbReference type="InterPro" id="IPR051573">
    <property type="entry name" value="Ankyrin-SOCS_box_domain"/>
</dbReference>
<dbReference type="AlphaFoldDB" id="A0A8X7QLJ7"/>
<dbReference type="PROSITE" id="PS50297">
    <property type="entry name" value="ANK_REP_REGION"/>
    <property type="match status" value="2"/>
</dbReference>
<feature type="repeat" description="ANK" evidence="4">
    <location>
        <begin position="69"/>
        <end position="101"/>
    </location>
</feature>
<reference evidence="5 6" key="1">
    <citation type="submission" date="2020-02" db="EMBL/GenBank/DDBJ databases">
        <authorList>
            <person name="Ma Q."/>
            <person name="Huang Y."/>
            <person name="Song X."/>
            <person name="Pei D."/>
        </authorList>
    </citation>
    <scope>NUCLEOTIDE SEQUENCE [LARGE SCALE GENOMIC DNA]</scope>
    <source>
        <strain evidence="5">Sxm20200214</strain>
        <tissue evidence="5">Leaf</tissue>
    </source>
</reference>
<keyword evidence="6" id="KW-1185">Reference proteome</keyword>
<dbReference type="SMART" id="SM00248">
    <property type="entry name" value="ANK"/>
    <property type="match status" value="3"/>
</dbReference>
<dbReference type="PROSITE" id="PS50088">
    <property type="entry name" value="ANK_REPEAT"/>
    <property type="match status" value="2"/>
</dbReference>
<accession>A0A8X7QLJ7</accession>
<comment type="similarity">
    <text evidence="1">Belongs to the ankyrin SOCS box (ASB) family.</text>
</comment>